<dbReference type="EMBL" id="BAABME010008961">
    <property type="protein sequence ID" value="GAA0174203.1"/>
    <property type="molecule type" value="Genomic_DNA"/>
</dbReference>
<proteinExistence type="predicted"/>
<keyword evidence="2" id="KW-1185">Reference proteome</keyword>
<dbReference type="Proteomes" id="UP001454036">
    <property type="component" value="Unassembled WGS sequence"/>
</dbReference>
<evidence type="ECO:0000313" key="1">
    <source>
        <dbReference type="EMBL" id="GAA0174203.1"/>
    </source>
</evidence>
<gene>
    <name evidence="1" type="ORF">LIER_27645</name>
</gene>
<sequence>MPAPEPPGLRALSTYSSHTRCSATSTTMINSGSSAIVSWVHSTIKAARVATIKAEISFSVRCTLASFRMRTLLNDDSDTAR</sequence>
<organism evidence="1 2">
    <name type="scientific">Lithospermum erythrorhizon</name>
    <name type="common">Purple gromwell</name>
    <name type="synonym">Lithospermum officinale var. erythrorhizon</name>
    <dbReference type="NCBI Taxonomy" id="34254"/>
    <lineage>
        <taxon>Eukaryota</taxon>
        <taxon>Viridiplantae</taxon>
        <taxon>Streptophyta</taxon>
        <taxon>Embryophyta</taxon>
        <taxon>Tracheophyta</taxon>
        <taxon>Spermatophyta</taxon>
        <taxon>Magnoliopsida</taxon>
        <taxon>eudicotyledons</taxon>
        <taxon>Gunneridae</taxon>
        <taxon>Pentapetalae</taxon>
        <taxon>asterids</taxon>
        <taxon>lamiids</taxon>
        <taxon>Boraginales</taxon>
        <taxon>Boraginaceae</taxon>
        <taxon>Boraginoideae</taxon>
        <taxon>Lithospermeae</taxon>
        <taxon>Lithospermum</taxon>
    </lineage>
</organism>
<accession>A0AAV3RDZ4</accession>
<comment type="caution">
    <text evidence="1">The sequence shown here is derived from an EMBL/GenBank/DDBJ whole genome shotgun (WGS) entry which is preliminary data.</text>
</comment>
<name>A0AAV3RDZ4_LITER</name>
<evidence type="ECO:0000313" key="2">
    <source>
        <dbReference type="Proteomes" id="UP001454036"/>
    </source>
</evidence>
<reference evidence="1 2" key="1">
    <citation type="submission" date="2024-01" db="EMBL/GenBank/DDBJ databases">
        <title>The complete chloroplast genome sequence of Lithospermum erythrorhizon: insights into the phylogenetic relationship among Boraginaceae species and the maternal lineages of purple gromwells.</title>
        <authorList>
            <person name="Okada T."/>
            <person name="Watanabe K."/>
        </authorList>
    </citation>
    <scope>NUCLEOTIDE SEQUENCE [LARGE SCALE GENOMIC DNA]</scope>
</reference>
<protein>
    <submittedName>
        <fullName evidence="1">Uncharacterized protein</fullName>
    </submittedName>
</protein>
<dbReference type="AlphaFoldDB" id="A0AAV3RDZ4"/>